<feature type="domain" description="Protein kinase" evidence="15">
    <location>
        <begin position="364"/>
        <end position="646"/>
    </location>
</feature>
<feature type="transmembrane region" description="Helical" evidence="13">
    <location>
        <begin position="295"/>
        <end position="317"/>
    </location>
</feature>
<keyword evidence="10 13" id="KW-0472">Membrane</keyword>
<keyword evidence="3" id="KW-0808">Transferase</keyword>
<dbReference type="Pfam" id="PF00069">
    <property type="entry name" value="Pkinase"/>
    <property type="match status" value="1"/>
</dbReference>
<dbReference type="Gramene" id="OMERI12G12580.3">
    <property type="protein sequence ID" value="OMERI12G12580.3"/>
    <property type="gene ID" value="OMERI12G12580"/>
</dbReference>
<dbReference type="SMART" id="SM00220">
    <property type="entry name" value="S_TKc"/>
    <property type="match status" value="1"/>
</dbReference>
<evidence type="ECO:0000256" key="10">
    <source>
        <dbReference type="ARBA" id="ARBA00023136"/>
    </source>
</evidence>
<keyword evidence="9 13" id="KW-1133">Transmembrane helix</keyword>
<keyword evidence="11" id="KW-0325">Glycoprotein</keyword>
<keyword evidence="7" id="KW-0418">Kinase</keyword>
<proteinExistence type="predicted"/>
<evidence type="ECO:0000256" key="14">
    <source>
        <dbReference type="SAM" id="SignalP"/>
    </source>
</evidence>
<dbReference type="Gene3D" id="1.10.510.10">
    <property type="entry name" value="Transferase(Phosphotransferase) domain 1"/>
    <property type="match status" value="1"/>
</dbReference>
<dbReference type="PROSITE" id="PS50011">
    <property type="entry name" value="PROTEIN_KINASE_DOM"/>
    <property type="match status" value="1"/>
</dbReference>
<evidence type="ECO:0000256" key="7">
    <source>
        <dbReference type="ARBA" id="ARBA00022777"/>
    </source>
</evidence>
<evidence type="ECO:0000313" key="17">
    <source>
        <dbReference type="Proteomes" id="UP000008021"/>
    </source>
</evidence>
<dbReference type="AlphaFoldDB" id="A0A0E0FDT9"/>
<dbReference type="PROSITE" id="PS00107">
    <property type="entry name" value="PROTEIN_KINASE_ATP"/>
    <property type="match status" value="1"/>
</dbReference>
<evidence type="ECO:0000256" key="13">
    <source>
        <dbReference type="SAM" id="Phobius"/>
    </source>
</evidence>
<evidence type="ECO:0000256" key="3">
    <source>
        <dbReference type="ARBA" id="ARBA00022679"/>
    </source>
</evidence>
<dbReference type="STRING" id="40149.A0A0E0FDT9"/>
<keyword evidence="4 13" id="KW-0812">Transmembrane</keyword>
<dbReference type="Proteomes" id="UP000008021">
    <property type="component" value="Chromosome 12"/>
</dbReference>
<dbReference type="InterPro" id="IPR017441">
    <property type="entry name" value="Protein_kinase_ATP_BS"/>
</dbReference>
<evidence type="ECO:0000256" key="2">
    <source>
        <dbReference type="ARBA" id="ARBA00022527"/>
    </source>
</evidence>
<evidence type="ECO:0000256" key="1">
    <source>
        <dbReference type="ARBA" id="ARBA00004167"/>
    </source>
</evidence>
<evidence type="ECO:0000256" key="6">
    <source>
        <dbReference type="ARBA" id="ARBA00022741"/>
    </source>
</evidence>
<evidence type="ECO:0000256" key="11">
    <source>
        <dbReference type="ARBA" id="ARBA00023180"/>
    </source>
</evidence>
<evidence type="ECO:0000259" key="15">
    <source>
        <dbReference type="PROSITE" id="PS50011"/>
    </source>
</evidence>
<dbReference type="GO" id="GO:0004674">
    <property type="term" value="F:protein serine/threonine kinase activity"/>
    <property type="evidence" value="ECO:0007669"/>
    <property type="project" value="UniProtKB-KW"/>
</dbReference>
<evidence type="ECO:0000256" key="9">
    <source>
        <dbReference type="ARBA" id="ARBA00022989"/>
    </source>
</evidence>
<reference evidence="16" key="1">
    <citation type="submission" date="2015-04" db="UniProtKB">
        <authorList>
            <consortium name="EnsemblPlants"/>
        </authorList>
    </citation>
    <scope>IDENTIFICATION</scope>
</reference>
<evidence type="ECO:0000313" key="16">
    <source>
        <dbReference type="EnsemblPlants" id="OMERI12G12580.3"/>
    </source>
</evidence>
<evidence type="ECO:0000256" key="12">
    <source>
        <dbReference type="PROSITE-ProRule" id="PRU10141"/>
    </source>
</evidence>
<keyword evidence="6 12" id="KW-0547">Nucleotide-binding</keyword>
<dbReference type="PANTHER" id="PTHR46008:SF62">
    <property type="entry name" value="PROTEIN KINASE DOMAIN-CONTAINING PROTEIN"/>
    <property type="match status" value="1"/>
</dbReference>
<dbReference type="EnsemblPlants" id="OMERI12G12580.3">
    <property type="protein sequence ID" value="OMERI12G12580.3"/>
    <property type="gene ID" value="OMERI12G12580"/>
</dbReference>
<accession>A0A0E0FDT9</accession>
<organism evidence="16">
    <name type="scientific">Oryza meridionalis</name>
    <dbReference type="NCBI Taxonomy" id="40149"/>
    <lineage>
        <taxon>Eukaryota</taxon>
        <taxon>Viridiplantae</taxon>
        <taxon>Streptophyta</taxon>
        <taxon>Embryophyta</taxon>
        <taxon>Tracheophyta</taxon>
        <taxon>Spermatophyta</taxon>
        <taxon>Magnoliopsida</taxon>
        <taxon>Liliopsida</taxon>
        <taxon>Poales</taxon>
        <taxon>Poaceae</taxon>
        <taxon>BOP clade</taxon>
        <taxon>Oryzoideae</taxon>
        <taxon>Oryzeae</taxon>
        <taxon>Oryzinae</taxon>
        <taxon>Oryza</taxon>
    </lineage>
</organism>
<reference evidence="16" key="2">
    <citation type="submission" date="2018-05" db="EMBL/GenBank/DDBJ databases">
        <title>OmerRS3 (Oryza meridionalis Reference Sequence Version 3).</title>
        <authorList>
            <person name="Zhang J."/>
            <person name="Kudrna D."/>
            <person name="Lee S."/>
            <person name="Talag J."/>
            <person name="Welchert J."/>
            <person name="Wing R.A."/>
        </authorList>
    </citation>
    <scope>NUCLEOTIDE SEQUENCE [LARGE SCALE GENOMIC DNA]</scope>
    <source>
        <strain evidence="16">cv. OR44</strain>
    </source>
</reference>
<dbReference type="PROSITE" id="PS00108">
    <property type="entry name" value="PROTEIN_KINASE_ST"/>
    <property type="match status" value="1"/>
</dbReference>
<feature type="chain" id="PRO_5002359245" description="Protein kinase domain-containing protein" evidence="14">
    <location>
        <begin position="22"/>
        <end position="712"/>
    </location>
</feature>
<dbReference type="GO" id="GO:0005886">
    <property type="term" value="C:plasma membrane"/>
    <property type="evidence" value="ECO:0007669"/>
    <property type="project" value="UniProtKB-ARBA"/>
</dbReference>
<feature type="signal peptide" evidence="14">
    <location>
        <begin position="1"/>
        <end position="21"/>
    </location>
</feature>
<feature type="binding site" evidence="12">
    <location>
        <position position="394"/>
    </location>
    <ligand>
        <name>ATP</name>
        <dbReference type="ChEBI" id="CHEBI:30616"/>
    </ligand>
</feature>
<evidence type="ECO:0000256" key="8">
    <source>
        <dbReference type="ARBA" id="ARBA00022840"/>
    </source>
</evidence>
<dbReference type="InterPro" id="IPR011009">
    <property type="entry name" value="Kinase-like_dom_sf"/>
</dbReference>
<dbReference type="FunFam" id="3.30.200.20:FF:000712">
    <property type="entry name" value="WAK-like kinase"/>
    <property type="match status" value="1"/>
</dbReference>
<dbReference type="Gene3D" id="3.30.200.20">
    <property type="entry name" value="Phosphorylase Kinase, domain 1"/>
    <property type="match status" value="1"/>
</dbReference>
<protein>
    <recommendedName>
        <fullName evidence="15">Protein kinase domain-containing protein</fullName>
    </recommendedName>
</protein>
<keyword evidence="8 12" id="KW-0067">ATP-binding</keyword>
<comment type="subcellular location">
    <subcellularLocation>
        <location evidence="1">Membrane</location>
        <topology evidence="1">Single-pass membrane protein</topology>
    </subcellularLocation>
</comment>
<dbReference type="SUPFAM" id="SSF56112">
    <property type="entry name" value="Protein kinase-like (PK-like)"/>
    <property type="match status" value="1"/>
</dbReference>
<dbReference type="InterPro" id="IPR000719">
    <property type="entry name" value="Prot_kinase_dom"/>
</dbReference>
<dbReference type="FunFam" id="1.10.510.10:FF:000161">
    <property type="entry name" value="Wall-associated receptor kinase-like 20"/>
    <property type="match status" value="1"/>
</dbReference>
<evidence type="ECO:0000256" key="4">
    <source>
        <dbReference type="ARBA" id="ARBA00022692"/>
    </source>
</evidence>
<name>A0A0E0FDT9_9ORYZ</name>
<sequence>MHLAGGFIFLLLLILPDGALSASPAAVAGERWCRRRCGGLDVPYPFGFSGSCPILLACNESTSTAALLRPVNATIDQYSYAVTSFNSTNSTFVVSLPPACNRTVSDARRWLSGANYGVSSRTGMFLRGGCHGGTNATACSIPADVMSRLLRMAQCGGGNETASSLTCIASIPPEPAEAERGLGLFADWTKVEDPRCDNILTSAYGETREVVFSLEFAVAEMGWWVNGNCSSNHGAGAVGDAGAGRCEPNATCSDVKTPSGAWGHRCSCRYGMDGDGFAAGEGCFFPAKKSSTKKILIIVGGVLAGTVAAGVLVLCCARCRRSGGGGRRSGFDRLAAKRLLSEAASSSGVPVYSYHEVARATNSFSHTHRLGTGAYGTVYVGKLPASSPSLVAIKRMRRRHDDGDGDAAVAVLLNEVKLISSLSHPGLVRLLGCCLDRGEQILVYEFVPNGTLAHHLAGGGLPWRARLGVAAETAAAIAYLHAKRPPILHRDVKSSNILLDGDLRPRLADFGLSRAVGRLDQASLSHVSTAPQGTPGYLDPEYHQNFHLSDKSDVYSFGVVLLELITAMKVVDFARPAAEVNLASLALDRIGKGRVDDIVDPALVDRGDEWVMRSVRHVSELAFRCLAFQKDVRPAMSEVAAELARIRDAAPASVPGARTGVGSRPPMVIDVGVGFDGVDAAVKKAGSPVSVQDVWISDQSSPSTNGSMPRFA</sequence>
<keyword evidence="2" id="KW-0723">Serine/threonine-protein kinase</keyword>
<dbReference type="PANTHER" id="PTHR46008">
    <property type="entry name" value="LEAF RUST 10 DISEASE-RESISTANCE LOCUS RECEPTOR-LIKE PROTEIN KINASE-LIKE 1.4"/>
    <property type="match status" value="1"/>
</dbReference>
<dbReference type="InterPro" id="IPR008271">
    <property type="entry name" value="Ser/Thr_kinase_AS"/>
</dbReference>
<keyword evidence="5 14" id="KW-0732">Signal</keyword>
<evidence type="ECO:0000256" key="5">
    <source>
        <dbReference type="ARBA" id="ARBA00022729"/>
    </source>
</evidence>
<dbReference type="eggNOG" id="KOG1187">
    <property type="taxonomic scope" value="Eukaryota"/>
</dbReference>
<dbReference type="GO" id="GO:0005524">
    <property type="term" value="F:ATP binding"/>
    <property type="evidence" value="ECO:0007669"/>
    <property type="project" value="UniProtKB-UniRule"/>
</dbReference>
<keyword evidence="17" id="KW-1185">Reference proteome</keyword>